<dbReference type="InterPro" id="IPR016155">
    <property type="entry name" value="Mopterin_synth/thiamin_S_b"/>
</dbReference>
<dbReference type="RefSeq" id="WP_145282328.1">
    <property type="nucleotide sequence ID" value="NZ_CP036318.1"/>
</dbReference>
<evidence type="ECO:0000313" key="4">
    <source>
        <dbReference type="EMBL" id="QDV54684.1"/>
    </source>
</evidence>
<reference evidence="4 5" key="1">
    <citation type="submission" date="2019-02" db="EMBL/GenBank/DDBJ databases">
        <title>Deep-cultivation of Planctomycetes and their phenomic and genomic characterization uncovers novel biology.</title>
        <authorList>
            <person name="Wiegand S."/>
            <person name="Jogler M."/>
            <person name="Boedeker C."/>
            <person name="Pinto D."/>
            <person name="Vollmers J."/>
            <person name="Rivas-Marin E."/>
            <person name="Kohn T."/>
            <person name="Peeters S.H."/>
            <person name="Heuer A."/>
            <person name="Rast P."/>
            <person name="Oberbeckmann S."/>
            <person name="Bunk B."/>
            <person name="Jeske O."/>
            <person name="Meyerdierks A."/>
            <person name="Storesund J.E."/>
            <person name="Kallscheuer N."/>
            <person name="Luecker S."/>
            <person name="Lage O.M."/>
            <person name="Pohl T."/>
            <person name="Merkel B.J."/>
            <person name="Hornburger P."/>
            <person name="Mueller R.-W."/>
            <person name="Bruemmer F."/>
            <person name="Labrenz M."/>
            <person name="Spormann A.M."/>
            <person name="Op den Camp H."/>
            <person name="Overmann J."/>
            <person name="Amann R."/>
            <person name="Jetten M.S.M."/>
            <person name="Mascher T."/>
            <person name="Medema M.H."/>
            <person name="Devos D.P."/>
            <person name="Kaster A.-K."/>
            <person name="Ovreas L."/>
            <person name="Rohde M."/>
            <person name="Galperin M.Y."/>
            <person name="Jogler C."/>
        </authorList>
    </citation>
    <scope>NUCLEOTIDE SEQUENCE [LARGE SCALE GENOMIC DNA]</scope>
    <source>
        <strain evidence="4 5">Mal33</strain>
    </source>
</reference>
<name>A0A518INL3_9BACT</name>
<dbReference type="InterPro" id="IPR012675">
    <property type="entry name" value="Beta-grasp_dom_sf"/>
</dbReference>
<evidence type="ECO:0000256" key="1">
    <source>
        <dbReference type="ARBA" id="ARBA00022741"/>
    </source>
</evidence>
<dbReference type="CDD" id="cd00754">
    <property type="entry name" value="Ubl_MoaD"/>
    <property type="match status" value="1"/>
</dbReference>
<dbReference type="EMBL" id="CP036318">
    <property type="protein sequence ID" value="QDV54684.1"/>
    <property type="molecule type" value="Genomic_DNA"/>
</dbReference>
<dbReference type="PANTHER" id="PTHR33359:SF1">
    <property type="entry name" value="MOLYBDOPTERIN SYNTHASE SULFUR CARRIER SUBUNIT"/>
    <property type="match status" value="1"/>
</dbReference>
<dbReference type="PANTHER" id="PTHR33359">
    <property type="entry name" value="MOLYBDOPTERIN SYNTHASE SULFUR CARRIER SUBUNIT"/>
    <property type="match status" value="1"/>
</dbReference>
<keyword evidence="5" id="KW-1185">Reference proteome</keyword>
<protein>
    <recommendedName>
        <fullName evidence="3">Molybdopterin synthase sulfur carrier subunit</fullName>
    </recommendedName>
</protein>
<comment type="similarity">
    <text evidence="2">Belongs to the MoaD family.</text>
</comment>
<dbReference type="SUPFAM" id="SSF54285">
    <property type="entry name" value="MoaD/ThiS"/>
    <property type="match status" value="1"/>
</dbReference>
<organism evidence="4 5">
    <name type="scientific">Rosistilla oblonga</name>
    <dbReference type="NCBI Taxonomy" id="2527990"/>
    <lineage>
        <taxon>Bacteria</taxon>
        <taxon>Pseudomonadati</taxon>
        <taxon>Planctomycetota</taxon>
        <taxon>Planctomycetia</taxon>
        <taxon>Pirellulales</taxon>
        <taxon>Pirellulaceae</taxon>
        <taxon>Rosistilla</taxon>
    </lineage>
</organism>
<dbReference type="Gene3D" id="3.10.20.30">
    <property type="match status" value="1"/>
</dbReference>
<accession>A0A518INL3</accession>
<keyword evidence="1" id="KW-0547">Nucleotide-binding</keyword>
<gene>
    <name evidence="4" type="ORF">Mal33_06400</name>
</gene>
<dbReference type="InterPro" id="IPR044672">
    <property type="entry name" value="MOCS2A"/>
</dbReference>
<dbReference type="UniPathway" id="UPA00344"/>
<dbReference type="GO" id="GO:0006777">
    <property type="term" value="P:Mo-molybdopterin cofactor biosynthetic process"/>
    <property type="evidence" value="ECO:0007669"/>
    <property type="project" value="InterPro"/>
</dbReference>
<evidence type="ECO:0000256" key="2">
    <source>
        <dbReference type="ARBA" id="ARBA00024200"/>
    </source>
</evidence>
<dbReference type="GO" id="GO:0000166">
    <property type="term" value="F:nucleotide binding"/>
    <property type="evidence" value="ECO:0007669"/>
    <property type="project" value="UniProtKB-KW"/>
</dbReference>
<dbReference type="InterPro" id="IPR003749">
    <property type="entry name" value="ThiS/MoaD-like"/>
</dbReference>
<dbReference type="Pfam" id="PF02597">
    <property type="entry name" value="ThiS"/>
    <property type="match status" value="1"/>
</dbReference>
<proteinExistence type="inferred from homology"/>
<dbReference type="AlphaFoldDB" id="A0A518INL3"/>
<evidence type="ECO:0000313" key="5">
    <source>
        <dbReference type="Proteomes" id="UP000316770"/>
    </source>
</evidence>
<dbReference type="GO" id="GO:1990133">
    <property type="term" value="C:molybdopterin adenylyltransferase complex"/>
    <property type="evidence" value="ECO:0007669"/>
    <property type="project" value="TreeGrafter"/>
</dbReference>
<dbReference type="Proteomes" id="UP000316770">
    <property type="component" value="Chromosome"/>
</dbReference>
<sequence length="86" mass="8730">MTDSQSTIEVAMFAAAQVLVGSDSVTLTLPAGATAGEVLVQLGERFPELQGLLPACRLAVDLQYVAADHLISPGAQLALIPPVSGG</sequence>
<evidence type="ECO:0000256" key="3">
    <source>
        <dbReference type="ARBA" id="ARBA00024247"/>
    </source>
</evidence>